<dbReference type="InterPro" id="IPR018184">
    <property type="entry name" value="Integrin_alpha_C_CS"/>
</dbReference>
<dbReference type="GO" id="GO:0007160">
    <property type="term" value="P:cell-matrix adhesion"/>
    <property type="evidence" value="ECO:0007669"/>
    <property type="project" value="TreeGrafter"/>
</dbReference>
<dbReference type="Pfam" id="PF08441">
    <property type="entry name" value="Integrin_A_Ig_1"/>
    <property type="match status" value="1"/>
</dbReference>
<evidence type="ECO:0000259" key="16">
    <source>
        <dbReference type="Pfam" id="PF20805"/>
    </source>
</evidence>
<dbReference type="SUPFAM" id="SSF69179">
    <property type="entry name" value="Integrin domains"/>
    <property type="match status" value="3"/>
</dbReference>
<keyword evidence="3 14" id="KW-0812">Transmembrane</keyword>
<dbReference type="Gene3D" id="1.20.5.930">
    <property type="entry name" value="Bicelle-embedded integrin alpha(iib) transmembrane segment"/>
    <property type="match status" value="1"/>
</dbReference>
<evidence type="ECO:0000256" key="1">
    <source>
        <dbReference type="ARBA" id="ARBA00004479"/>
    </source>
</evidence>
<dbReference type="PROSITE" id="PS51470">
    <property type="entry name" value="FG_GAP"/>
    <property type="match status" value="4"/>
</dbReference>
<dbReference type="InterPro" id="IPR048286">
    <property type="entry name" value="Integrin_alpha_Ig-like_3"/>
</dbReference>
<keyword evidence="12" id="KW-0325">Glycoprotein</keyword>
<feature type="repeat" description="FG-GAP" evidence="13">
    <location>
        <begin position="568"/>
        <end position="627"/>
    </location>
</feature>
<evidence type="ECO:0000256" key="14">
    <source>
        <dbReference type="RuleBase" id="RU003762"/>
    </source>
</evidence>
<dbReference type="PRINTS" id="PR01185">
    <property type="entry name" value="INTEGRINA"/>
</dbReference>
<dbReference type="GO" id="GO:0007229">
    <property type="term" value="P:integrin-mediated signaling pathway"/>
    <property type="evidence" value="ECO:0007669"/>
    <property type="project" value="UniProtKB-KW"/>
</dbReference>
<evidence type="ECO:0000256" key="2">
    <source>
        <dbReference type="ARBA" id="ARBA00008054"/>
    </source>
</evidence>
<keyword evidence="8 14" id="KW-0401">Integrin</keyword>
<dbReference type="Gene3D" id="2.60.40.1460">
    <property type="entry name" value="Integrin domains. Chain A, domain 2"/>
    <property type="match status" value="1"/>
</dbReference>
<evidence type="ECO:0000313" key="19">
    <source>
        <dbReference type="Proteomes" id="UP000765507"/>
    </source>
</evidence>
<keyword evidence="7 14" id="KW-1133">Transmembrane helix</keyword>
<gene>
    <name evidence="18" type="primary">itga7</name>
    <name evidence="18" type="ORF">G0U57_009925</name>
</gene>
<dbReference type="InterPro" id="IPR013649">
    <property type="entry name" value="Integrin_alpha_Ig-like_1"/>
</dbReference>
<comment type="subcellular location">
    <subcellularLocation>
        <location evidence="1 14">Membrane</location>
        <topology evidence="1 14">Single-pass type I membrane protein</topology>
    </subcellularLocation>
</comment>
<evidence type="ECO:0000256" key="11">
    <source>
        <dbReference type="ARBA" id="ARBA00023170"/>
    </source>
</evidence>
<protein>
    <submittedName>
        <fullName evidence="18">Integrin subunit alpha 7</fullName>
    </submittedName>
</protein>
<dbReference type="FunFam" id="2.60.40.1530:FF:000001">
    <property type="entry name" value="Integrin subunit alpha 7"/>
    <property type="match status" value="1"/>
</dbReference>
<evidence type="ECO:0000256" key="4">
    <source>
        <dbReference type="ARBA" id="ARBA00022729"/>
    </source>
</evidence>
<keyword evidence="10" id="KW-1015">Disulfide bond</keyword>
<comment type="caution">
    <text evidence="18">The sequence shown here is derived from an EMBL/GenBank/DDBJ whole genome shotgun (WGS) entry which is preliminary data.</text>
</comment>
<dbReference type="Gene3D" id="2.130.10.130">
    <property type="entry name" value="Integrin alpha, N-terminal"/>
    <property type="match status" value="1"/>
</dbReference>
<sequence>PLPSLPTCSRLWGGTWQLGNSEEEQRGAVARLPALLWGWALWGLPGRALGRGELGVARFLVLSPSPALVCAASPGHGAPPSPPARAAGSPQRWLHFSAGLRLFPPAKHVRSGGRRCSAAARRGLLSHLPRGRGGEPEPGKGWRVPGAGSMRGAPGAWFCCFALRLLAGAAFNLDGAEPLLKDGAGGSLFGFSVALHRQLRPEPASWMLVGAPQALALPGQRANRTGGLYACPLTQESDDCWRVPIDEGVDLHKESKENQWLGVSVKSQGAGGKIVTCAHLYESRNRVEQPLETRYVIGRCYVLSQDLTVSEELDGGEWKFCEGRAQGHDHFGFCQQGVSVGFTADKHYILFGAPGTYNWKGDLRVELVNQSSLELVTYDDGPYEAGGEKDLDPSLIPVPAHSYFGFSVDSGKGLTRQDQLSFVTGAPRANHTGAVVILRRDNVNRLVPEAVLPGEQLTSSFGYAVAVLDLNSDGWMDLVVGAPHFFDRQEEIGGAAYVYINQAGRWAGARPVRLSGPSRSMFGIGLAALGDLNQDGFQDIAVGAPFDGAGKVYIYHGSSLGIVTKPAQVLDGEGVGVTTFGYSLSGGLDVDGNLYPDLLVGSLSDSVVLYRARPVIHVSKNVSLSPQNIDLESRNCPRHLGICVEVRSCFSYTASPASYSPRVTLAYTFEADVDRRELGQAPRVAFLGRQPTDPEHQFSDTVDLPHQRAPACVRAMFQLQDSVRDKLRPIVVVLTYSLERARSKRQVPGAALPPLTPVLNAQLPSSQRAEVNFLKQGCGVDKICRSNLQLRYQFCSRVGDADFLPLPRGADGTAVFAMSDQKDVALEIQVTNLPSDPAAPQRDGDDAHEALLTATFPEALPYSGIRAHDAWAGPGLEKQPCLPNLNASQVHCELGNPMKRGAQVRFYLIVSTSGITIETRELELELALSTISEQPGLQPVTARARVVIELPLSVTGVAIPRRLFFGGRVLGESAVRHEEQVGSAVRYEVTVSNRGQSLNTLGSAFLNLRWPHEIANGKWLLYPLRLELAARPGRRVTCSPAANPLRLALEGHGQGRSRREAERLEVPSTGPWWHRAHAERRNITLDCDRGTARCLVFQCPLHSFDRSAVLTAWGRLWNGTFLEEYPAVTSVELLVRANITVKSTIQNLVLKDAATQIPVTIYLDPSAVVARGVPWWIILIAVLAGLLVLALLVSVLWKVGFFQRSRYPPAAVPQHHAVKIPREERQLFREEKTGTIQKEWVTNWSEGGNSHVPVSG</sequence>
<evidence type="ECO:0000256" key="5">
    <source>
        <dbReference type="ARBA" id="ARBA00022737"/>
    </source>
</evidence>
<evidence type="ECO:0000256" key="8">
    <source>
        <dbReference type="ARBA" id="ARBA00023037"/>
    </source>
</evidence>
<keyword evidence="19" id="KW-1185">Reference proteome</keyword>
<dbReference type="InterPro" id="IPR013517">
    <property type="entry name" value="FG-GAP"/>
</dbReference>
<feature type="domain" description="Integrin alpha third immunoglobulin-like" evidence="17">
    <location>
        <begin position="952"/>
        <end position="1162"/>
    </location>
</feature>
<dbReference type="GO" id="GO:0050900">
    <property type="term" value="P:leukocyte migration"/>
    <property type="evidence" value="ECO:0007669"/>
    <property type="project" value="TreeGrafter"/>
</dbReference>
<evidence type="ECO:0000256" key="9">
    <source>
        <dbReference type="ARBA" id="ARBA00023136"/>
    </source>
</evidence>
<dbReference type="GO" id="GO:0009897">
    <property type="term" value="C:external side of plasma membrane"/>
    <property type="evidence" value="ECO:0007669"/>
    <property type="project" value="TreeGrafter"/>
</dbReference>
<dbReference type="GO" id="GO:0008305">
    <property type="term" value="C:integrin complex"/>
    <property type="evidence" value="ECO:0007669"/>
    <property type="project" value="InterPro"/>
</dbReference>
<dbReference type="SMART" id="SM00191">
    <property type="entry name" value="Int_alpha"/>
    <property type="match status" value="5"/>
</dbReference>
<evidence type="ECO:0000259" key="17">
    <source>
        <dbReference type="Pfam" id="PF20806"/>
    </source>
</evidence>
<feature type="transmembrane region" description="Helical" evidence="14">
    <location>
        <begin position="1175"/>
        <end position="1197"/>
    </location>
</feature>
<dbReference type="GO" id="GO:0098609">
    <property type="term" value="P:cell-cell adhesion"/>
    <property type="evidence" value="ECO:0007669"/>
    <property type="project" value="TreeGrafter"/>
</dbReference>
<dbReference type="InterPro" id="IPR000413">
    <property type="entry name" value="Integrin_alpha"/>
</dbReference>
<dbReference type="Gene3D" id="2.60.40.1530">
    <property type="entry name" value="ntegrin, alpha v. Chain A, domain 4"/>
    <property type="match status" value="1"/>
</dbReference>
<dbReference type="PANTHER" id="PTHR23220">
    <property type="entry name" value="INTEGRIN ALPHA"/>
    <property type="match status" value="1"/>
</dbReference>
<evidence type="ECO:0000256" key="6">
    <source>
        <dbReference type="ARBA" id="ARBA00022889"/>
    </source>
</evidence>
<organism evidence="18 19">
    <name type="scientific">Chelydra serpentina</name>
    <name type="common">Snapping turtle</name>
    <name type="synonym">Testudo serpentina</name>
    <dbReference type="NCBI Taxonomy" id="8475"/>
    <lineage>
        <taxon>Eukaryota</taxon>
        <taxon>Metazoa</taxon>
        <taxon>Chordata</taxon>
        <taxon>Craniata</taxon>
        <taxon>Vertebrata</taxon>
        <taxon>Euteleostomi</taxon>
        <taxon>Archelosauria</taxon>
        <taxon>Testudinata</taxon>
        <taxon>Testudines</taxon>
        <taxon>Cryptodira</taxon>
        <taxon>Durocryptodira</taxon>
        <taxon>Americhelydia</taxon>
        <taxon>Chelydroidea</taxon>
        <taxon>Chelydridae</taxon>
        <taxon>Chelydra</taxon>
    </lineage>
</organism>
<evidence type="ECO:0000313" key="18">
    <source>
        <dbReference type="EMBL" id="KAG6927325.1"/>
    </source>
</evidence>
<dbReference type="InterPro" id="IPR028994">
    <property type="entry name" value="Integrin_alpha_N"/>
</dbReference>
<dbReference type="Pfam" id="PF20805">
    <property type="entry name" value="Integrin_A_Ig_2"/>
    <property type="match status" value="1"/>
</dbReference>
<feature type="repeat" description="FG-GAP" evidence="13">
    <location>
        <begin position="509"/>
        <end position="564"/>
    </location>
</feature>
<dbReference type="InterPro" id="IPR032695">
    <property type="entry name" value="Integrin_dom_sf"/>
</dbReference>
<dbReference type="FunFam" id="1.20.5.930:FF:000001">
    <property type="entry name" value="Integrin subunit alpha V"/>
    <property type="match status" value="1"/>
</dbReference>
<name>A0A8T1SFA2_CHESE</name>
<dbReference type="Proteomes" id="UP000765507">
    <property type="component" value="Unassembled WGS sequence"/>
</dbReference>
<dbReference type="InterPro" id="IPR048285">
    <property type="entry name" value="Integrin_alpha_Ig-like_2"/>
</dbReference>
<evidence type="ECO:0000256" key="13">
    <source>
        <dbReference type="PROSITE-ProRule" id="PRU00803"/>
    </source>
</evidence>
<evidence type="ECO:0000256" key="3">
    <source>
        <dbReference type="ARBA" id="ARBA00022692"/>
    </source>
</evidence>
<keyword evidence="9 14" id="KW-0472">Membrane</keyword>
<reference evidence="18 19" key="1">
    <citation type="journal article" date="2020" name="G3 (Bethesda)">
        <title>Draft Genome of the Common Snapping Turtle, Chelydra serpentina, a Model for Phenotypic Plasticity in Reptiles.</title>
        <authorList>
            <person name="Das D."/>
            <person name="Singh S.K."/>
            <person name="Bierstedt J."/>
            <person name="Erickson A."/>
            <person name="Galli G.L.J."/>
            <person name="Crossley D.A. 2nd"/>
            <person name="Rhen T."/>
        </authorList>
    </citation>
    <scope>NUCLEOTIDE SEQUENCE [LARGE SCALE GENOMIC DNA]</scope>
    <source>
        <strain evidence="18">KW</strain>
    </source>
</reference>
<dbReference type="PANTHER" id="PTHR23220:SF90">
    <property type="entry name" value="INTEGRIN ALPHA-7"/>
    <property type="match status" value="1"/>
</dbReference>
<evidence type="ECO:0000256" key="12">
    <source>
        <dbReference type="ARBA" id="ARBA00023180"/>
    </source>
</evidence>
<keyword evidence="11 14" id="KW-0675">Receptor</keyword>
<dbReference type="AlphaFoldDB" id="A0A8T1SFA2"/>
<feature type="repeat" description="FG-GAP" evidence="13">
    <location>
        <begin position="447"/>
        <end position="508"/>
    </location>
</feature>
<dbReference type="PROSITE" id="PS00242">
    <property type="entry name" value="INTEGRIN_ALPHA"/>
    <property type="match status" value="1"/>
</dbReference>
<evidence type="ECO:0000259" key="15">
    <source>
        <dbReference type="Pfam" id="PF08441"/>
    </source>
</evidence>
<proteinExistence type="inferred from homology"/>
<feature type="non-terminal residue" evidence="18">
    <location>
        <position position="1"/>
    </location>
</feature>
<dbReference type="SUPFAM" id="SSF69318">
    <property type="entry name" value="Integrin alpha N-terminal domain"/>
    <property type="match status" value="1"/>
</dbReference>
<feature type="domain" description="Integrin alpha first immunoglubulin-like" evidence="15">
    <location>
        <begin position="612"/>
        <end position="776"/>
    </location>
</feature>
<keyword evidence="4" id="KW-0732">Signal</keyword>
<dbReference type="Gene3D" id="2.60.40.1510">
    <property type="entry name" value="ntegrin, alpha v. Chain A, domain 3"/>
    <property type="match status" value="1"/>
</dbReference>
<accession>A0A8T1SFA2</accession>
<dbReference type="Pfam" id="PF20806">
    <property type="entry name" value="Integrin_A_Ig_3"/>
    <property type="match status" value="1"/>
</dbReference>
<evidence type="ECO:0000256" key="7">
    <source>
        <dbReference type="ARBA" id="ARBA00022989"/>
    </source>
</evidence>
<dbReference type="EMBL" id="JAHGAV010000259">
    <property type="protein sequence ID" value="KAG6927325.1"/>
    <property type="molecule type" value="Genomic_DNA"/>
</dbReference>
<dbReference type="GO" id="GO:0033627">
    <property type="term" value="P:cell adhesion mediated by integrin"/>
    <property type="evidence" value="ECO:0007669"/>
    <property type="project" value="TreeGrafter"/>
</dbReference>
<feature type="repeat" description="FG-GAP" evidence="13">
    <location>
        <begin position="390"/>
        <end position="446"/>
    </location>
</feature>
<dbReference type="GO" id="GO:0005178">
    <property type="term" value="F:integrin binding"/>
    <property type="evidence" value="ECO:0007669"/>
    <property type="project" value="TreeGrafter"/>
</dbReference>
<dbReference type="OrthoDB" id="5317514at2759"/>
<keyword evidence="6 14" id="KW-0130">Cell adhesion</keyword>
<feature type="domain" description="Integrin alpha second immunoglobulin-like" evidence="16">
    <location>
        <begin position="778"/>
        <end position="946"/>
    </location>
</feature>
<comment type="similarity">
    <text evidence="2 14">Belongs to the integrin alpha chain family.</text>
</comment>
<keyword evidence="5" id="KW-0677">Repeat</keyword>
<dbReference type="InterPro" id="IPR013519">
    <property type="entry name" value="Int_alpha_beta-p"/>
</dbReference>
<dbReference type="Pfam" id="PF01839">
    <property type="entry name" value="FG-GAP"/>
    <property type="match status" value="2"/>
</dbReference>
<evidence type="ECO:0000256" key="10">
    <source>
        <dbReference type="ARBA" id="ARBA00023157"/>
    </source>
</evidence>